<dbReference type="AlphaFoldDB" id="A0A1E3RFB9"/>
<dbReference type="EMBL" id="MIHA01000014">
    <property type="protein sequence ID" value="ODQ88575.1"/>
    <property type="molecule type" value="Genomic_DNA"/>
</dbReference>
<dbReference type="Proteomes" id="UP000094053">
    <property type="component" value="Unassembled WGS sequence"/>
</dbReference>
<keyword evidence="1" id="KW-0812">Transmembrane</keyword>
<dbReference type="OrthoDB" id="4587515at2"/>
<sequence>MITDFEKSYRLSDSLFREAKVIIERSQAAEMINDFHDQHRGAGGQDCAGIAYTISAVLVAALGLLMLGRTPTYKAIQQSIGDLTPRQLAEVGMAGQDTSRIFADRAEQRRERARFVAWLNRRLAPLDPSPDQPARRITNAEHRRIIAHRSTEQRAASVEATERVRTVMNRIVFGSIVDPRPPEAVGDIVADETIFDLAGPSAGLGIKPDKQRGAAYFGSYYSRDKHSTTVYQDASGGGKRGFGVGLTAVIRVGPPDQLNAVAPVIIGMDVHPPTSGSVDGLDVAITHAKRNGLDTRRAGRARLPRLTVDMGYNPKEGFARLMLDHQYAAVVRYPQHWTLTDTAANPPGATTDVPPGPIQFAGSFYCPAAADLLAQHHMPKTRDLLANNGWEAHDRRLASVLPFLMGLNCRPRLSRPRGRPPLGVEPRLDVKAELVCPAVQLRVQCPLKPASMTRAAFGAPTAAPTWQASDRQCCAQSIVTVTLTPRQLKKAQWGPVGASWEHTLYFEAARARTEQTFSILKSAHVTKLVDLKWGPRREPMVKLLMALAVASTNHRIQKTYRSRQAREESIDIRRRQLRDHLGHEPAKTPPLT</sequence>
<reference evidence="3" key="1">
    <citation type="submission" date="2016-09" db="EMBL/GenBank/DDBJ databases">
        <authorList>
            <person name="Greninger A.L."/>
            <person name="Jerome K.R."/>
            <person name="Mcnair B."/>
            <person name="Wallis C."/>
            <person name="Fang F."/>
        </authorList>
    </citation>
    <scope>NUCLEOTIDE SEQUENCE [LARGE SCALE GENOMIC DNA]</scope>
    <source>
        <strain evidence="3">M6</strain>
    </source>
</reference>
<evidence type="ECO:0000256" key="1">
    <source>
        <dbReference type="SAM" id="Phobius"/>
    </source>
</evidence>
<evidence type="ECO:0000313" key="3">
    <source>
        <dbReference type="Proteomes" id="UP000094053"/>
    </source>
</evidence>
<accession>A0A1E3RFB9</accession>
<protein>
    <submittedName>
        <fullName evidence="2">Uncharacterized protein</fullName>
    </submittedName>
</protein>
<keyword evidence="1" id="KW-1133">Transmembrane helix</keyword>
<comment type="caution">
    <text evidence="2">The sequence shown here is derived from an EMBL/GenBank/DDBJ whole genome shotgun (WGS) entry which is preliminary data.</text>
</comment>
<gene>
    <name evidence="2" type="ORF">BHQ18_19080</name>
</gene>
<feature type="transmembrane region" description="Helical" evidence="1">
    <location>
        <begin position="49"/>
        <end position="68"/>
    </location>
</feature>
<evidence type="ECO:0000313" key="2">
    <source>
        <dbReference type="EMBL" id="ODQ88575.1"/>
    </source>
</evidence>
<organism evidence="2 3">
    <name type="scientific">Mycolicibacterium flavescens</name>
    <name type="common">Mycobacterium flavescens</name>
    <dbReference type="NCBI Taxonomy" id="1776"/>
    <lineage>
        <taxon>Bacteria</taxon>
        <taxon>Bacillati</taxon>
        <taxon>Actinomycetota</taxon>
        <taxon>Actinomycetes</taxon>
        <taxon>Mycobacteriales</taxon>
        <taxon>Mycobacteriaceae</taxon>
        <taxon>Mycolicibacterium</taxon>
    </lineage>
</organism>
<keyword evidence="3" id="KW-1185">Reference proteome</keyword>
<proteinExistence type="predicted"/>
<dbReference type="RefSeq" id="WP_069415215.1">
    <property type="nucleotide sequence ID" value="NZ_JACKUL010000012.1"/>
</dbReference>
<keyword evidence="1" id="KW-0472">Membrane</keyword>
<name>A0A1E3RFB9_MYCFV</name>